<accession>A0AA85JVN3</accession>
<feature type="compositionally biased region" description="Low complexity" evidence="1">
    <location>
        <begin position="210"/>
        <end position="219"/>
    </location>
</feature>
<feature type="region of interest" description="Disordered" evidence="1">
    <location>
        <begin position="137"/>
        <end position="157"/>
    </location>
</feature>
<keyword evidence="2" id="KW-1185">Reference proteome</keyword>
<evidence type="ECO:0000256" key="1">
    <source>
        <dbReference type="SAM" id="MobiDB-lite"/>
    </source>
</evidence>
<feature type="region of interest" description="Disordered" evidence="1">
    <location>
        <begin position="204"/>
        <end position="255"/>
    </location>
</feature>
<dbReference type="Proteomes" id="UP000050795">
    <property type="component" value="Unassembled WGS sequence"/>
</dbReference>
<evidence type="ECO:0000313" key="3">
    <source>
        <dbReference type="WBParaSite" id="TREG1_45200.3"/>
    </source>
</evidence>
<reference evidence="2" key="1">
    <citation type="submission" date="2022-06" db="EMBL/GenBank/DDBJ databases">
        <authorList>
            <person name="Berger JAMES D."/>
            <person name="Berger JAMES D."/>
        </authorList>
    </citation>
    <scope>NUCLEOTIDE SEQUENCE [LARGE SCALE GENOMIC DNA]</scope>
</reference>
<reference evidence="3" key="2">
    <citation type="submission" date="2023-11" db="UniProtKB">
        <authorList>
            <consortium name="WormBaseParasite"/>
        </authorList>
    </citation>
    <scope>IDENTIFICATION</scope>
</reference>
<protein>
    <submittedName>
        <fullName evidence="3">Uncharacterized protein</fullName>
    </submittedName>
</protein>
<evidence type="ECO:0000313" key="2">
    <source>
        <dbReference type="Proteomes" id="UP000050795"/>
    </source>
</evidence>
<name>A0AA85JVN3_TRIRE</name>
<sequence>MLDSEQNDKQGSPEVPRLTLLNENASNTLQSLYQFVASPDIKNSTVIVSDGVNIKELTQLNISPIYSPCFDSPLILHGDSNTFGITHQSSPKTANDGTSRKLLKKSELIGNISKIAESESFIVIEYSLNKCKDISKRKKGTGKKRQLSDSENEESQNLLQKTKSFMKTHHSCLDTPPEHWTSAPIALTPKHKLASSSYKILGEDSPPASPMCSPGPSSSMLHVPKYDMKQTDNTEPATTSNRSDDVTEIKDSGDTAKAIEARIKDMGKRISGDKI</sequence>
<organism evidence="2 3">
    <name type="scientific">Trichobilharzia regenti</name>
    <name type="common">Nasal bird schistosome</name>
    <dbReference type="NCBI Taxonomy" id="157069"/>
    <lineage>
        <taxon>Eukaryota</taxon>
        <taxon>Metazoa</taxon>
        <taxon>Spiralia</taxon>
        <taxon>Lophotrochozoa</taxon>
        <taxon>Platyhelminthes</taxon>
        <taxon>Trematoda</taxon>
        <taxon>Digenea</taxon>
        <taxon>Strigeidida</taxon>
        <taxon>Schistosomatoidea</taxon>
        <taxon>Schistosomatidae</taxon>
        <taxon>Trichobilharzia</taxon>
    </lineage>
</organism>
<dbReference type="WBParaSite" id="TREG1_45200.3">
    <property type="protein sequence ID" value="TREG1_45200.3"/>
    <property type="gene ID" value="TREG1_45200"/>
</dbReference>
<feature type="compositionally biased region" description="Basic and acidic residues" evidence="1">
    <location>
        <begin position="242"/>
        <end position="255"/>
    </location>
</feature>
<dbReference type="AlphaFoldDB" id="A0AA85JVN3"/>
<proteinExistence type="predicted"/>